<reference evidence="1 2" key="1">
    <citation type="journal article" date="2016" name="Nat. Commun.">
        <title>Thousands of microbial genomes shed light on interconnected biogeochemical processes in an aquifer system.</title>
        <authorList>
            <person name="Anantharaman K."/>
            <person name="Brown C.T."/>
            <person name="Hug L.A."/>
            <person name="Sharon I."/>
            <person name="Castelle C.J."/>
            <person name="Probst A.J."/>
            <person name="Thomas B.C."/>
            <person name="Singh A."/>
            <person name="Wilkins M.J."/>
            <person name="Karaoz U."/>
            <person name="Brodie E.L."/>
            <person name="Williams K.H."/>
            <person name="Hubbard S.S."/>
            <person name="Banfield J.F."/>
        </authorList>
    </citation>
    <scope>NUCLEOTIDE SEQUENCE [LARGE SCALE GENOMIC DNA]</scope>
</reference>
<proteinExistence type="predicted"/>
<accession>A0A1F6MCI8</accession>
<sequence>MNSDEITREELAKKVSEFIEHKTGSNECNEERVRMLAEEFKCEPLTVVRWATKIANPAPGTKKKIVEFIDTYNAPVLGED</sequence>
<gene>
    <name evidence="1" type="ORF">A2754_04105</name>
</gene>
<evidence type="ECO:0000313" key="1">
    <source>
        <dbReference type="EMBL" id="OGH69329.1"/>
    </source>
</evidence>
<organism evidence="1 2">
    <name type="scientific">Candidatus Magasanikbacteria bacterium RIFCSPHIGHO2_01_FULL_47_8</name>
    <dbReference type="NCBI Taxonomy" id="1798673"/>
    <lineage>
        <taxon>Bacteria</taxon>
        <taxon>Candidatus Magasanikiibacteriota</taxon>
    </lineage>
</organism>
<protein>
    <submittedName>
        <fullName evidence="1">Uncharacterized protein</fullName>
    </submittedName>
</protein>
<comment type="caution">
    <text evidence="1">The sequence shown here is derived from an EMBL/GenBank/DDBJ whole genome shotgun (WGS) entry which is preliminary data.</text>
</comment>
<dbReference type="EMBL" id="MFPU01000052">
    <property type="protein sequence ID" value="OGH69329.1"/>
    <property type="molecule type" value="Genomic_DNA"/>
</dbReference>
<evidence type="ECO:0000313" key="2">
    <source>
        <dbReference type="Proteomes" id="UP000177953"/>
    </source>
</evidence>
<name>A0A1F6MCI8_9BACT</name>
<dbReference type="Proteomes" id="UP000177953">
    <property type="component" value="Unassembled WGS sequence"/>
</dbReference>
<dbReference type="AlphaFoldDB" id="A0A1F6MCI8"/>